<evidence type="ECO:0000313" key="2">
    <source>
        <dbReference type="Proteomes" id="UP001642484"/>
    </source>
</evidence>
<organism evidence="1 2">
    <name type="scientific">Durusdinium trenchii</name>
    <dbReference type="NCBI Taxonomy" id="1381693"/>
    <lineage>
        <taxon>Eukaryota</taxon>
        <taxon>Sar</taxon>
        <taxon>Alveolata</taxon>
        <taxon>Dinophyceae</taxon>
        <taxon>Suessiales</taxon>
        <taxon>Symbiodiniaceae</taxon>
        <taxon>Durusdinium</taxon>
    </lineage>
</organism>
<dbReference type="PANTHER" id="PTHR44068:SF11">
    <property type="entry name" value="GERANYL DIPHOSPHATE 2-C-METHYLTRANSFERASE"/>
    <property type="match status" value="1"/>
</dbReference>
<sequence length="420" mass="47820">MQNLAMIGARQRSLRRSWILLPLAALFRLDLLAGHAFACSVGMLGLQSWTPARDQPRGTFAGCELAHGKACKESTPRSGVQSMALAQIGAGVASLGLLKVLASRIHRWFETPKRPYDEGSVKSAYDEWARDGVLEHYWGEHIHMGTYHPMDKQSGYRKKDPFFIALFRATVGRLKNFKQAKIDFVHDMIDFSRATDPKKILDVGCGIGGSSRILGKRFPNAEVIGITLSPEQAQRAGRLAEEAGLSNVRFQVMDALNMEFESNTFDLVWGCESGEHMPDKKRYVEEMSRVLKPKGNLVVATWCERDPVPIFTAEERKTLNFLYAEWSHPFFISLSKYKEYLEGTELLEKVETADWTDQTLPSWRHSVWVGVWSPWYWIKVTLRKPAAFIGFLREVYTLEKYHKSMVDGLMVYGMMRAIKK</sequence>
<dbReference type="InterPro" id="IPR050447">
    <property type="entry name" value="Erg6_SMT_methyltransf"/>
</dbReference>
<comment type="caution">
    <text evidence="1">The sequence shown here is derived from an EMBL/GenBank/DDBJ whole genome shotgun (WGS) entry which is preliminary data.</text>
</comment>
<protein>
    <submittedName>
        <fullName evidence="1">Uncharacterized protein</fullName>
    </submittedName>
</protein>
<dbReference type="Pfam" id="PF13649">
    <property type="entry name" value="Methyltransf_25"/>
    <property type="match status" value="1"/>
</dbReference>
<gene>
    <name evidence="1" type="ORF">CCMP2556_LOCUS26182</name>
</gene>
<dbReference type="SUPFAM" id="SSF53335">
    <property type="entry name" value="S-adenosyl-L-methionine-dependent methyltransferases"/>
    <property type="match status" value="1"/>
</dbReference>
<dbReference type="EMBL" id="CAXAMN010018002">
    <property type="protein sequence ID" value="CAK9051677.1"/>
    <property type="molecule type" value="Genomic_DNA"/>
</dbReference>
<name>A0ABP0MLU9_9DINO</name>
<dbReference type="PROSITE" id="PS51581">
    <property type="entry name" value="SAM_GTMT"/>
    <property type="match status" value="1"/>
</dbReference>
<dbReference type="InterPro" id="IPR025774">
    <property type="entry name" value="PiNMT-like"/>
</dbReference>
<keyword evidence="2" id="KW-1185">Reference proteome</keyword>
<dbReference type="InterPro" id="IPR029063">
    <property type="entry name" value="SAM-dependent_MTases_sf"/>
</dbReference>
<dbReference type="PANTHER" id="PTHR44068">
    <property type="entry name" value="ZGC:194242"/>
    <property type="match status" value="1"/>
</dbReference>
<reference evidence="1 2" key="1">
    <citation type="submission" date="2024-02" db="EMBL/GenBank/DDBJ databases">
        <authorList>
            <person name="Chen Y."/>
            <person name="Shah S."/>
            <person name="Dougan E. K."/>
            <person name="Thang M."/>
            <person name="Chan C."/>
        </authorList>
    </citation>
    <scope>NUCLEOTIDE SEQUENCE [LARGE SCALE GENOMIC DNA]</scope>
</reference>
<proteinExistence type="predicted"/>
<accession>A0ABP0MLU9</accession>
<dbReference type="CDD" id="cd02440">
    <property type="entry name" value="AdoMet_MTases"/>
    <property type="match status" value="1"/>
</dbReference>
<dbReference type="Gene3D" id="3.40.50.150">
    <property type="entry name" value="Vaccinia Virus protein VP39"/>
    <property type="match status" value="1"/>
</dbReference>
<dbReference type="Proteomes" id="UP001642484">
    <property type="component" value="Unassembled WGS sequence"/>
</dbReference>
<dbReference type="InterPro" id="IPR041698">
    <property type="entry name" value="Methyltransf_25"/>
</dbReference>
<evidence type="ECO:0000313" key="1">
    <source>
        <dbReference type="EMBL" id="CAK9051677.1"/>
    </source>
</evidence>